<dbReference type="EMBL" id="JAUZEE010000003">
    <property type="protein sequence ID" value="MDP4300669.1"/>
    <property type="molecule type" value="Genomic_DNA"/>
</dbReference>
<feature type="transmembrane region" description="Helical" evidence="10">
    <location>
        <begin position="149"/>
        <end position="168"/>
    </location>
</feature>
<keyword evidence="7" id="KW-1015">Disulfide bond</keyword>
<dbReference type="InterPro" id="IPR023753">
    <property type="entry name" value="FAD/NAD-binding_dom"/>
</dbReference>
<dbReference type="Pfam" id="PF09335">
    <property type="entry name" value="VTT_dom"/>
    <property type="match status" value="1"/>
</dbReference>
<comment type="caution">
    <text evidence="14">The sequence shown here is derived from an EMBL/GenBank/DDBJ whole genome shotgun (WGS) entry which is preliminary data.</text>
</comment>
<protein>
    <submittedName>
        <fullName evidence="14">FAD-dependent oxidoreductase</fullName>
    </submittedName>
</protein>
<dbReference type="InterPro" id="IPR036188">
    <property type="entry name" value="FAD/NAD-bd_sf"/>
</dbReference>
<feature type="domain" description="Pyridine nucleotide-disulphide oxidoreductase dimerisation" evidence="11">
    <location>
        <begin position="576"/>
        <end position="694"/>
    </location>
</feature>
<accession>A0ABT9G2F2</accession>
<evidence type="ECO:0000259" key="12">
    <source>
        <dbReference type="Pfam" id="PF07992"/>
    </source>
</evidence>
<proteinExistence type="inferred from homology"/>
<evidence type="ECO:0000259" key="13">
    <source>
        <dbReference type="Pfam" id="PF09335"/>
    </source>
</evidence>
<sequence length="724" mass="76940">MLALLTLPLLPGEQLPTLATLQAAQAQLQAWQASRPLATAGLYLLVYVGVAALSLPGAALLTLAGGALFGLGWGLLLVSFASTIGATLAFLASRWLLRDRVQSRWGDRLATVNAGVARDGAFYLFTLRLVPALPFFVVNLLMGLTPMRTWTYAWVSQLGMLPATAAYVNAGTELARLRSLADVVSPGLLGAFVLLGLFPLLARAMLARLRQGWRDHLALRRWPRPRRFDRNLIVIGGGSAGLVTAYIAAAVKARVTLVERDRLGGDCLNTGCVPSKALIRAARAAHEVRRAAAYGVQASVPEVDFAAVIARVRRVIAAIEPHDSVERYTGLGVDIALGHARIVSPWAVEITGHDGSVRTLTSRAIVIAAGARPTLPDIPGLADAPWVTSDTVWSLRQRPARLLVLGGGPIGCELAQAYARLGSRVTLVEQAPRLLLREDAEVGAFLAAAFARDGIEVRTGTRALAFGRDADGGHHLRVQAEAAGAEPVEIGFDTVLVAVGRSARLSGYGLEELGIATGRTVEVDGYLRTAIPTIHAAGDVAGPWQFTHAAAHQAWYAAVNALFAPFKRFAVDTRLMPAVTYTDPEIARVGLNAAEASAQGIAVERTRFELAELDRALIDGEAGDGEAGDGTNPGWVEVLTVPGKDRILGVTIVGAHAGELLAEWVLAMKHGIGLNGVLGTIHVYPTLAESARHAAGAWKRAHAPQALLAWVGRFHAWRREGWRA</sequence>
<evidence type="ECO:0000256" key="1">
    <source>
        <dbReference type="ARBA" id="ARBA00001974"/>
    </source>
</evidence>
<evidence type="ECO:0000256" key="9">
    <source>
        <dbReference type="RuleBase" id="RU003691"/>
    </source>
</evidence>
<feature type="domain" description="VTT" evidence="13">
    <location>
        <begin position="56"/>
        <end position="172"/>
    </location>
</feature>
<dbReference type="Gene3D" id="3.50.50.60">
    <property type="entry name" value="FAD/NAD(P)-binding domain"/>
    <property type="match status" value="2"/>
</dbReference>
<dbReference type="PROSITE" id="PS00076">
    <property type="entry name" value="PYRIDINE_REDOX_1"/>
    <property type="match status" value="1"/>
</dbReference>
<dbReference type="Proteomes" id="UP001235760">
    <property type="component" value="Unassembled WGS sequence"/>
</dbReference>
<evidence type="ECO:0000256" key="10">
    <source>
        <dbReference type="SAM" id="Phobius"/>
    </source>
</evidence>
<keyword evidence="15" id="KW-1185">Reference proteome</keyword>
<dbReference type="Pfam" id="PF07992">
    <property type="entry name" value="Pyr_redox_2"/>
    <property type="match status" value="1"/>
</dbReference>
<evidence type="ECO:0000256" key="6">
    <source>
        <dbReference type="ARBA" id="ARBA00023002"/>
    </source>
</evidence>
<reference evidence="14 15" key="1">
    <citation type="submission" date="2023-08" db="EMBL/GenBank/DDBJ databases">
        <authorList>
            <person name="Roldan D.M."/>
            <person name="Menes R.J."/>
        </authorList>
    </citation>
    <scope>NUCLEOTIDE SEQUENCE [LARGE SCALE GENOMIC DNA]</scope>
    <source>
        <strain evidence="14 15">CCM 2812</strain>
    </source>
</reference>
<evidence type="ECO:0000313" key="14">
    <source>
        <dbReference type="EMBL" id="MDP4300669.1"/>
    </source>
</evidence>
<feature type="transmembrane region" description="Helical" evidence="10">
    <location>
        <begin position="230"/>
        <end position="251"/>
    </location>
</feature>
<evidence type="ECO:0000256" key="4">
    <source>
        <dbReference type="ARBA" id="ARBA00022827"/>
    </source>
</evidence>
<dbReference type="PRINTS" id="PR00368">
    <property type="entry name" value="FADPNR"/>
</dbReference>
<dbReference type="Pfam" id="PF02852">
    <property type="entry name" value="Pyr_redox_dim"/>
    <property type="match status" value="1"/>
</dbReference>
<gene>
    <name evidence="14" type="ORF">Q8X39_08475</name>
</gene>
<evidence type="ECO:0000259" key="11">
    <source>
        <dbReference type="Pfam" id="PF02852"/>
    </source>
</evidence>
<feature type="transmembrane region" description="Helical" evidence="10">
    <location>
        <begin position="42"/>
        <end position="63"/>
    </location>
</feature>
<keyword evidence="6 9" id="KW-0560">Oxidoreductase</keyword>
<evidence type="ECO:0000256" key="8">
    <source>
        <dbReference type="ARBA" id="ARBA00023284"/>
    </source>
</evidence>
<keyword evidence="10" id="KW-0812">Transmembrane</keyword>
<keyword evidence="5" id="KW-0521">NADP</keyword>
<dbReference type="InterPro" id="IPR016156">
    <property type="entry name" value="FAD/NAD-linked_Rdtase_dimer_sf"/>
</dbReference>
<evidence type="ECO:0000313" key="15">
    <source>
        <dbReference type="Proteomes" id="UP001235760"/>
    </source>
</evidence>
<keyword evidence="10" id="KW-1133">Transmembrane helix</keyword>
<name>A0ABT9G2F2_LEPDI</name>
<keyword evidence="3 9" id="KW-0285">Flavoprotein</keyword>
<feature type="domain" description="FAD/NAD(P)-binding" evidence="12">
    <location>
        <begin position="231"/>
        <end position="554"/>
    </location>
</feature>
<dbReference type="SUPFAM" id="SSF51905">
    <property type="entry name" value="FAD/NAD(P)-binding domain"/>
    <property type="match status" value="1"/>
</dbReference>
<feature type="transmembrane region" description="Helical" evidence="10">
    <location>
        <begin position="75"/>
        <end position="97"/>
    </location>
</feature>
<organism evidence="14 15">
    <name type="scientific">Leptothrix discophora</name>
    <dbReference type="NCBI Taxonomy" id="89"/>
    <lineage>
        <taxon>Bacteria</taxon>
        <taxon>Pseudomonadati</taxon>
        <taxon>Pseudomonadota</taxon>
        <taxon>Betaproteobacteria</taxon>
        <taxon>Burkholderiales</taxon>
        <taxon>Sphaerotilaceae</taxon>
        <taxon>Leptothrix</taxon>
    </lineage>
</organism>
<dbReference type="InterPro" id="IPR004099">
    <property type="entry name" value="Pyr_nucl-diS_OxRdtase_dimer"/>
</dbReference>
<feature type="transmembrane region" description="Helical" evidence="10">
    <location>
        <begin position="121"/>
        <end position="142"/>
    </location>
</feature>
<feature type="transmembrane region" description="Helical" evidence="10">
    <location>
        <begin position="188"/>
        <end position="209"/>
    </location>
</feature>
<keyword evidence="8 9" id="KW-0676">Redox-active center</keyword>
<evidence type="ECO:0000256" key="5">
    <source>
        <dbReference type="ARBA" id="ARBA00022857"/>
    </source>
</evidence>
<dbReference type="Gene3D" id="3.30.390.30">
    <property type="match status" value="1"/>
</dbReference>
<keyword evidence="10" id="KW-0472">Membrane</keyword>
<dbReference type="PANTHER" id="PTHR43014:SF2">
    <property type="entry name" value="MERCURIC REDUCTASE"/>
    <property type="match status" value="1"/>
</dbReference>
<evidence type="ECO:0000256" key="2">
    <source>
        <dbReference type="ARBA" id="ARBA00007532"/>
    </source>
</evidence>
<dbReference type="PANTHER" id="PTHR43014">
    <property type="entry name" value="MERCURIC REDUCTASE"/>
    <property type="match status" value="1"/>
</dbReference>
<evidence type="ECO:0000256" key="7">
    <source>
        <dbReference type="ARBA" id="ARBA00023157"/>
    </source>
</evidence>
<dbReference type="InterPro" id="IPR012999">
    <property type="entry name" value="Pyr_OxRdtase_I_AS"/>
</dbReference>
<dbReference type="RefSeq" id="WP_305749305.1">
    <property type="nucleotide sequence ID" value="NZ_JAUZEE010000003.1"/>
</dbReference>
<comment type="similarity">
    <text evidence="2 9">Belongs to the class-I pyridine nucleotide-disulfide oxidoreductase family.</text>
</comment>
<dbReference type="PRINTS" id="PR00411">
    <property type="entry name" value="PNDRDTASEI"/>
</dbReference>
<dbReference type="InterPro" id="IPR032816">
    <property type="entry name" value="VTT_dom"/>
</dbReference>
<comment type="cofactor">
    <cofactor evidence="1">
        <name>FAD</name>
        <dbReference type="ChEBI" id="CHEBI:57692"/>
    </cofactor>
</comment>
<evidence type="ECO:0000256" key="3">
    <source>
        <dbReference type="ARBA" id="ARBA00022630"/>
    </source>
</evidence>
<keyword evidence="4 9" id="KW-0274">FAD</keyword>
<dbReference type="SUPFAM" id="SSF55424">
    <property type="entry name" value="FAD/NAD-linked reductases, dimerisation (C-terminal) domain"/>
    <property type="match status" value="1"/>
</dbReference>